<keyword evidence="3" id="KW-1185">Reference proteome</keyword>
<comment type="caution">
    <text evidence="2">The sequence shown here is derived from an EMBL/GenBank/DDBJ whole genome shotgun (WGS) entry which is preliminary data.</text>
</comment>
<protein>
    <submittedName>
        <fullName evidence="2">Uncharacterized protein</fullName>
    </submittedName>
</protein>
<feature type="compositionally biased region" description="Pro residues" evidence="1">
    <location>
        <begin position="104"/>
        <end position="113"/>
    </location>
</feature>
<evidence type="ECO:0000313" key="3">
    <source>
        <dbReference type="Proteomes" id="UP001152607"/>
    </source>
</evidence>
<proteinExistence type="predicted"/>
<evidence type="ECO:0000256" key="1">
    <source>
        <dbReference type="SAM" id="MobiDB-lite"/>
    </source>
</evidence>
<dbReference type="EMBL" id="CAOQHR010000007">
    <property type="protein sequence ID" value="CAI6337482.1"/>
    <property type="molecule type" value="Genomic_DNA"/>
</dbReference>
<dbReference type="AlphaFoldDB" id="A0A9W4UM03"/>
<sequence>MTLPRCRSFIRLIHIIVIIKTLVTRSITYRHISPVPSQHTPLMFNIQHPTKVKHLLILDSLLFPQTRTPSHPRTLYPEPENLQRKTSLTTPHPPSAPLQRPSPQSQPPPPTTAPAPAAAPLADRRQDRDPARTPALTTLGTAALVYRPWCCCCRTSRCAAFLFNSYHTSFCILSFSVCGV</sequence>
<feature type="region of interest" description="Disordered" evidence="1">
    <location>
        <begin position="68"/>
        <end position="132"/>
    </location>
</feature>
<evidence type="ECO:0000313" key="2">
    <source>
        <dbReference type="EMBL" id="CAI6337482.1"/>
    </source>
</evidence>
<gene>
    <name evidence="2" type="ORF">PDIGIT_LOCUS10594</name>
</gene>
<reference evidence="2" key="1">
    <citation type="submission" date="2023-01" db="EMBL/GenBank/DDBJ databases">
        <authorList>
            <person name="Van Ghelder C."/>
            <person name="Rancurel C."/>
        </authorList>
    </citation>
    <scope>NUCLEOTIDE SEQUENCE</scope>
    <source>
        <strain evidence="2">CNCM I-4278</strain>
    </source>
</reference>
<dbReference type="Proteomes" id="UP001152607">
    <property type="component" value="Unassembled WGS sequence"/>
</dbReference>
<accession>A0A9W4UM03</accession>
<organism evidence="2 3">
    <name type="scientific">Periconia digitata</name>
    <dbReference type="NCBI Taxonomy" id="1303443"/>
    <lineage>
        <taxon>Eukaryota</taxon>
        <taxon>Fungi</taxon>
        <taxon>Dikarya</taxon>
        <taxon>Ascomycota</taxon>
        <taxon>Pezizomycotina</taxon>
        <taxon>Dothideomycetes</taxon>
        <taxon>Pleosporomycetidae</taxon>
        <taxon>Pleosporales</taxon>
        <taxon>Massarineae</taxon>
        <taxon>Periconiaceae</taxon>
        <taxon>Periconia</taxon>
    </lineage>
</organism>
<feature type="compositionally biased region" description="Basic and acidic residues" evidence="1">
    <location>
        <begin position="122"/>
        <end position="131"/>
    </location>
</feature>
<name>A0A9W4UM03_9PLEO</name>